<accession>A0A6J3MGT4</accession>
<reference evidence="3" key="3">
    <citation type="submission" date="2025-08" db="UniProtKB">
        <authorList>
            <consortium name="RefSeq"/>
        </authorList>
    </citation>
    <scope>IDENTIFICATION</scope>
    <source>
        <strain evidence="3">CBS 342.82</strain>
    </source>
</reference>
<gene>
    <name evidence="3" type="ORF">K489DRAFT_406899</name>
</gene>
<dbReference type="AlphaFoldDB" id="A0A6J3MGT4"/>
<reference evidence="3" key="1">
    <citation type="submission" date="2020-01" db="EMBL/GenBank/DDBJ databases">
        <authorList>
            <consortium name="DOE Joint Genome Institute"/>
            <person name="Haridas S."/>
            <person name="Albert R."/>
            <person name="Binder M."/>
            <person name="Bloem J."/>
            <person name="Labutti K."/>
            <person name="Salamov A."/>
            <person name="Andreopoulos B."/>
            <person name="Baker S.E."/>
            <person name="Barry K."/>
            <person name="Bills G."/>
            <person name="Bluhm B.H."/>
            <person name="Cannon C."/>
            <person name="Castanera R."/>
            <person name="Culley D.E."/>
            <person name="Daum C."/>
            <person name="Ezra D."/>
            <person name="Gonzalez J.B."/>
            <person name="Henrissat B."/>
            <person name="Kuo A."/>
            <person name="Liang C."/>
            <person name="Lipzen A."/>
            <person name="Lutzoni F."/>
            <person name="Magnuson J."/>
            <person name="Mondo S."/>
            <person name="Nolan M."/>
            <person name="Ohm R."/>
            <person name="Pangilinan J."/>
            <person name="Park H.-J."/>
            <person name="Ramirez L."/>
            <person name="Alfaro M."/>
            <person name="Sun H."/>
            <person name="Tritt A."/>
            <person name="Yoshinaga Y."/>
            <person name="Zwiers L.-H."/>
            <person name="Turgeon B.G."/>
            <person name="Goodwin S.B."/>
            <person name="Spatafora J.W."/>
            <person name="Crous P.W."/>
            <person name="Grigoriev I.V."/>
        </authorList>
    </citation>
    <scope>NUCLEOTIDE SEQUENCE</scope>
    <source>
        <strain evidence="3">CBS 342.82</strain>
    </source>
</reference>
<keyword evidence="2" id="KW-1185">Reference proteome</keyword>
<dbReference type="Proteomes" id="UP000504637">
    <property type="component" value="Unplaced"/>
</dbReference>
<dbReference type="OrthoDB" id="2910287at2759"/>
<evidence type="ECO:0000313" key="3">
    <source>
        <dbReference type="RefSeq" id="XP_033463148.1"/>
    </source>
</evidence>
<reference evidence="3" key="2">
    <citation type="submission" date="2020-04" db="EMBL/GenBank/DDBJ databases">
        <authorList>
            <consortium name="NCBI Genome Project"/>
        </authorList>
    </citation>
    <scope>NUCLEOTIDE SEQUENCE</scope>
    <source>
        <strain evidence="3">CBS 342.82</strain>
    </source>
</reference>
<feature type="chain" id="PRO_5026778347" evidence="1">
    <location>
        <begin position="17"/>
        <end position="129"/>
    </location>
</feature>
<organism evidence="3">
    <name type="scientific">Dissoconium aciculare CBS 342.82</name>
    <dbReference type="NCBI Taxonomy" id="1314786"/>
    <lineage>
        <taxon>Eukaryota</taxon>
        <taxon>Fungi</taxon>
        <taxon>Dikarya</taxon>
        <taxon>Ascomycota</taxon>
        <taxon>Pezizomycotina</taxon>
        <taxon>Dothideomycetes</taxon>
        <taxon>Dothideomycetidae</taxon>
        <taxon>Mycosphaerellales</taxon>
        <taxon>Dissoconiaceae</taxon>
        <taxon>Dissoconium</taxon>
    </lineage>
</organism>
<protein>
    <submittedName>
        <fullName evidence="3">Uncharacterized protein</fullName>
    </submittedName>
</protein>
<evidence type="ECO:0000256" key="1">
    <source>
        <dbReference type="SAM" id="SignalP"/>
    </source>
</evidence>
<dbReference type="RefSeq" id="XP_033463148.1">
    <property type="nucleotide sequence ID" value="XM_033607304.1"/>
</dbReference>
<proteinExistence type="predicted"/>
<dbReference type="GeneID" id="54365104"/>
<feature type="signal peptide" evidence="1">
    <location>
        <begin position="1"/>
        <end position="16"/>
    </location>
</feature>
<keyword evidence="1" id="KW-0732">Signal</keyword>
<evidence type="ECO:0000313" key="2">
    <source>
        <dbReference type="Proteomes" id="UP000504637"/>
    </source>
</evidence>
<sequence>MLFLAVTSVFVAAAAALPSTPFAYPEGVTVTEYPNGLPEELKPSSEGSALEKRGNAGVYACNERNFGGFCVHLVVQEYTCVNLGPDSNDKISSVGPDSPKYCLFYSYVVKNEDRAKGVLAQFNALTLSQ</sequence>
<name>A0A6J3MGT4_9PEZI</name>